<dbReference type="InterPro" id="IPR000073">
    <property type="entry name" value="AB_hydrolase_1"/>
</dbReference>
<dbReference type="RefSeq" id="WP_038509048.1">
    <property type="nucleotide sequence ID" value="NZ_CP008953.1"/>
</dbReference>
<accession>A0A075UVK8</accession>
<evidence type="ECO:0000313" key="3">
    <source>
        <dbReference type="Proteomes" id="UP000028492"/>
    </source>
</evidence>
<dbReference type="SUPFAM" id="SSF53474">
    <property type="entry name" value="alpha/beta-Hydrolases"/>
    <property type="match status" value="1"/>
</dbReference>
<dbReference type="STRING" id="208439.AJAP_06765"/>
<proteinExistence type="predicted"/>
<name>A0A075UVK8_9PSEU</name>
<dbReference type="eggNOG" id="COG2267">
    <property type="taxonomic scope" value="Bacteria"/>
</dbReference>
<gene>
    <name evidence="2" type="ORF">AJAP_06765</name>
</gene>
<dbReference type="AlphaFoldDB" id="A0A075UVK8"/>
<dbReference type="Gene3D" id="3.40.50.1820">
    <property type="entry name" value="alpha/beta hydrolase"/>
    <property type="match status" value="1"/>
</dbReference>
<feature type="domain" description="AB hydrolase-1" evidence="1">
    <location>
        <begin position="33"/>
        <end position="256"/>
    </location>
</feature>
<dbReference type="PANTHER" id="PTHR43433:SF5">
    <property type="entry name" value="AB HYDROLASE-1 DOMAIN-CONTAINING PROTEIN"/>
    <property type="match status" value="1"/>
</dbReference>
<dbReference type="PANTHER" id="PTHR43433">
    <property type="entry name" value="HYDROLASE, ALPHA/BETA FOLD FAMILY PROTEIN"/>
    <property type="match status" value="1"/>
</dbReference>
<evidence type="ECO:0000259" key="1">
    <source>
        <dbReference type="Pfam" id="PF12697"/>
    </source>
</evidence>
<dbReference type="Proteomes" id="UP000028492">
    <property type="component" value="Chromosome"/>
</dbReference>
<keyword evidence="3" id="KW-1185">Reference proteome</keyword>
<dbReference type="KEGG" id="aja:AJAP_06765"/>
<dbReference type="GO" id="GO:0003824">
    <property type="term" value="F:catalytic activity"/>
    <property type="evidence" value="ECO:0007669"/>
    <property type="project" value="UniProtKB-ARBA"/>
</dbReference>
<dbReference type="InterPro" id="IPR050471">
    <property type="entry name" value="AB_hydrolase"/>
</dbReference>
<dbReference type="EMBL" id="CP008953">
    <property type="protein sequence ID" value="AIG74270.1"/>
    <property type="molecule type" value="Genomic_DNA"/>
</dbReference>
<organism evidence="2 3">
    <name type="scientific">Amycolatopsis japonica</name>
    <dbReference type="NCBI Taxonomy" id="208439"/>
    <lineage>
        <taxon>Bacteria</taxon>
        <taxon>Bacillati</taxon>
        <taxon>Actinomycetota</taxon>
        <taxon>Actinomycetes</taxon>
        <taxon>Pseudonocardiales</taxon>
        <taxon>Pseudonocardiaceae</taxon>
        <taxon>Amycolatopsis</taxon>
        <taxon>Amycolatopsis japonica group</taxon>
    </lineage>
</organism>
<reference evidence="2 3" key="1">
    <citation type="journal article" date="2014" name="J. Biotechnol.">
        <title>Complete genome sequence of the actinobacterium Amycolatopsis japonica MG417-CF17(T) (=DSM 44213T) producing (S,S)-N,N'-ethylenediaminedisuccinic acid.</title>
        <authorList>
            <person name="Stegmann E."/>
            <person name="Albersmeier A."/>
            <person name="Spohn M."/>
            <person name="Gert H."/>
            <person name="Weber T."/>
            <person name="Wohlleben W."/>
            <person name="Kalinowski J."/>
            <person name="Ruckert C."/>
        </authorList>
    </citation>
    <scope>NUCLEOTIDE SEQUENCE [LARGE SCALE GENOMIC DNA]</scope>
    <source>
        <strain evidence="3">MG417-CF17 (DSM 44213)</strain>
    </source>
</reference>
<sequence>MSTVTSQDGTTIAYTRTGSGPAVILVDGAMCHREFGPAKPLAAELAAHFTVYTYDRRGRGESGDTAPFSVAREVEDIAALIKEAGGTAHVYGISSGAALALEAAKGGLPITKLAVYEFPLVVDDTRPPVPADYDERLEKAIAAGRPGTAIKTFMREGVRVPAPVVFMMQFMPAWPKLKKVAPTLRYDAALFDGLHDGTPLPEGRWASVSVPTLVMDGGKSPAWVRNGVAALAKAVPGAEHRTIEGQTHMLKPKAVAPILIEYFTD</sequence>
<dbReference type="Pfam" id="PF12697">
    <property type="entry name" value="Abhydrolase_6"/>
    <property type="match status" value="1"/>
</dbReference>
<protein>
    <recommendedName>
        <fullName evidence="1">AB hydrolase-1 domain-containing protein</fullName>
    </recommendedName>
</protein>
<evidence type="ECO:0000313" key="2">
    <source>
        <dbReference type="EMBL" id="AIG74270.1"/>
    </source>
</evidence>
<dbReference type="InterPro" id="IPR029058">
    <property type="entry name" value="AB_hydrolase_fold"/>
</dbReference>
<dbReference type="HOGENOM" id="CLU_020336_43_3_11"/>